<dbReference type="Gene3D" id="2.60.40.10">
    <property type="entry name" value="Immunoglobulins"/>
    <property type="match status" value="2"/>
</dbReference>
<dbReference type="SUPFAM" id="SSF49299">
    <property type="entry name" value="PKD domain"/>
    <property type="match status" value="1"/>
</dbReference>
<dbReference type="Pfam" id="PF16403">
    <property type="entry name" value="Bact_surface_Ig-like"/>
    <property type="match status" value="1"/>
</dbReference>
<accession>A0A2S7UZD0</accession>
<dbReference type="Proteomes" id="UP000239007">
    <property type="component" value="Unassembled WGS sequence"/>
</dbReference>
<evidence type="ECO:0000313" key="2">
    <source>
        <dbReference type="EMBL" id="PQJ54641.1"/>
    </source>
</evidence>
<dbReference type="InterPro" id="IPR011889">
    <property type="entry name" value="Liste_lipo_26"/>
</dbReference>
<name>A0A2S7UZD0_9GAMM</name>
<comment type="caution">
    <text evidence="2">The sequence shown here is derived from an EMBL/GenBank/DDBJ whole genome shotgun (WGS) entry which is preliminary data.</text>
</comment>
<dbReference type="InterPro" id="IPR032179">
    <property type="entry name" value="Cry22Aa_Ig-like"/>
</dbReference>
<organism evidence="2 3">
    <name type="scientific">Psychrosphaera saromensis</name>
    <dbReference type="NCBI Taxonomy" id="716813"/>
    <lineage>
        <taxon>Bacteria</taxon>
        <taxon>Pseudomonadati</taxon>
        <taxon>Pseudomonadota</taxon>
        <taxon>Gammaproteobacteria</taxon>
        <taxon>Alteromonadales</taxon>
        <taxon>Pseudoalteromonadaceae</taxon>
        <taxon>Psychrosphaera</taxon>
    </lineage>
</organism>
<evidence type="ECO:0000259" key="1">
    <source>
        <dbReference type="PROSITE" id="PS50093"/>
    </source>
</evidence>
<feature type="domain" description="PKD" evidence="1">
    <location>
        <begin position="153"/>
        <end position="216"/>
    </location>
</feature>
<dbReference type="EMBL" id="MSCH01000003">
    <property type="protein sequence ID" value="PQJ54641.1"/>
    <property type="molecule type" value="Genomic_DNA"/>
</dbReference>
<keyword evidence="3" id="KW-1185">Reference proteome</keyword>
<evidence type="ECO:0000313" key="3">
    <source>
        <dbReference type="Proteomes" id="UP000239007"/>
    </source>
</evidence>
<dbReference type="Pfam" id="PF00801">
    <property type="entry name" value="PKD"/>
    <property type="match status" value="1"/>
</dbReference>
<dbReference type="InterPro" id="IPR035986">
    <property type="entry name" value="PKD_dom_sf"/>
</dbReference>
<dbReference type="NCBIfam" id="TIGR02167">
    <property type="entry name" value="Liste_lipo_26"/>
    <property type="match status" value="9"/>
</dbReference>
<reference evidence="2 3" key="1">
    <citation type="submission" date="2016-12" db="EMBL/GenBank/DDBJ databases">
        <title>Diversity of luminous bacteria.</title>
        <authorList>
            <person name="Yoshizawa S."/>
            <person name="Kogure K."/>
        </authorList>
    </citation>
    <scope>NUCLEOTIDE SEQUENCE [LARGE SCALE GENOMIC DNA]</scope>
    <source>
        <strain evidence="2 3">SA4-48</strain>
    </source>
</reference>
<dbReference type="AlphaFoldDB" id="A0A2S7UZD0"/>
<dbReference type="Pfam" id="PF03382">
    <property type="entry name" value="DUF285"/>
    <property type="match status" value="1"/>
</dbReference>
<dbReference type="InterPro" id="IPR013783">
    <property type="entry name" value="Ig-like_fold"/>
</dbReference>
<dbReference type="InterPro" id="IPR000601">
    <property type="entry name" value="PKD_dom"/>
</dbReference>
<sequence length="562" mass="62503">MLSRLRNRLIPINSALSTNLNSSSNVLSFSKINFQMLDLIKRSALIISTVFILAGCSSDDRSSEDVVEEVEAGNAVGYVITVNGALIVDWPQGFDYIDAGAMVYDEGGDFYVFTDGDSRNIDTSILGEHTVTFSLIDSEGNETVATRTVNVFAPIPFITTWTTTESNQSIRIPIYSFNTYYDFSIDWGDGSQIDENQTDSVTHIYSTAGTYTVSITGIFPHMYNDENSSVDKLMSVEQWGNIRWSSMRYMFRGAHNLVINATDAPVLSDVESMYAMFYGASSFNTDISHWDVSNVTDMSVMFYGAAAFNQPIDGWDVSNVTNMVWMFFNAAVFNQPLNSWDVSNVTDMSGMFYVAAEFNQPIDSWDASNVTNMSFMFQLAESFNQPIDSWDVSNVTDMSWMFGGTAAFNQPLDSWDVSNVTDMSGMFAGAGVFNQPLDSWDVSRVTNMSIMFHRLAAFNQPLDSWDVSNVTDMESMFSGTTAFNQPLDSWDVSNVTTMINMLNSSGLSTDNYDALLNGWSIQILQPDLIFDVSATYSSSSQAARQSIIDTYNWTINDDGLQP</sequence>
<dbReference type="PROSITE" id="PS50093">
    <property type="entry name" value="PKD"/>
    <property type="match status" value="1"/>
</dbReference>
<proteinExistence type="predicted"/>
<protein>
    <recommendedName>
        <fullName evidence="1">PKD domain-containing protein</fullName>
    </recommendedName>
</protein>
<dbReference type="InterPro" id="IPR005046">
    <property type="entry name" value="DUF285"/>
</dbReference>
<gene>
    <name evidence="2" type="ORF">BTO11_13960</name>
</gene>